<name>A0ABZ2GW58_9GAMM</name>
<evidence type="ECO:0000313" key="14">
    <source>
        <dbReference type="Proteomes" id="UP001368618"/>
    </source>
</evidence>
<keyword evidence="3 11" id="KW-0548">Nucleotidyltransferase</keyword>
<dbReference type="RefSeq" id="WP_338515974.1">
    <property type="nucleotide sequence ID" value="NZ_CP135137.1"/>
</dbReference>
<dbReference type="Pfam" id="PF13177">
    <property type="entry name" value="DNA_pol3_delta2"/>
    <property type="match status" value="1"/>
</dbReference>
<proteinExistence type="inferred from homology"/>
<dbReference type="PRINTS" id="PR00300">
    <property type="entry name" value="CLPPROTEASEA"/>
</dbReference>
<comment type="function">
    <text evidence="11">DNA polymerase III is a complex, multichain enzyme responsible for most of the replicative synthesis in bacteria. This DNA polymerase also exhibits 3' to 5' exonuclease activity.</text>
</comment>
<keyword evidence="2 11" id="KW-0808">Transferase</keyword>
<dbReference type="InterPro" id="IPR022754">
    <property type="entry name" value="DNA_pol_III_gamma-3"/>
</dbReference>
<comment type="similarity">
    <text evidence="1 11">Belongs to the DnaX/STICHEL family.</text>
</comment>
<dbReference type="CDD" id="cd18137">
    <property type="entry name" value="HLD_clamp_pol_III_gamma_tau"/>
    <property type="match status" value="1"/>
</dbReference>
<dbReference type="InterPro" id="IPR045085">
    <property type="entry name" value="HLD_clamp_pol_III_gamma_tau"/>
</dbReference>
<reference evidence="13" key="1">
    <citation type="submission" date="2023-09" db="EMBL/GenBank/DDBJ databases">
        <title>Genomes of two closely related lineages of the louse Polyplax serrata with different host specificities.</title>
        <authorList>
            <person name="Martinu J."/>
            <person name="Tarabai H."/>
            <person name="Stefka J."/>
            <person name="Hypsa V."/>
        </authorList>
    </citation>
    <scope>NUCLEOTIDE SEQUENCE [LARGE SCALE GENOMIC DNA]</scope>
    <source>
        <strain evidence="13">98ZLc_SE</strain>
    </source>
</reference>
<evidence type="ECO:0000256" key="8">
    <source>
        <dbReference type="ARBA" id="ARBA00022840"/>
    </source>
</evidence>
<evidence type="ECO:0000259" key="12">
    <source>
        <dbReference type="SMART" id="SM00382"/>
    </source>
</evidence>
<accession>A0ABZ2GW58</accession>
<dbReference type="PANTHER" id="PTHR11669">
    <property type="entry name" value="REPLICATION FACTOR C / DNA POLYMERASE III GAMMA-TAU SUBUNIT"/>
    <property type="match status" value="1"/>
</dbReference>
<dbReference type="Pfam" id="PF22608">
    <property type="entry name" value="DNAX_ATPase_lid"/>
    <property type="match status" value="1"/>
</dbReference>
<evidence type="ECO:0000256" key="10">
    <source>
        <dbReference type="ARBA" id="ARBA00049244"/>
    </source>
</evidence>
<evidence type="ECO:0000313" key="13">
    <source>
        <dbReference type="EMBL" id="WWR11382.1"/>
    </source>
</evidence>
<dbReference type="SUPFAM" id="SSF52540">
    <property type="entry name" value="P-loop containing nucleoside triphosphate hydrolases"/>
    <property type="match status" value="1"/>
</dbReference>
<keyword evidence="14" id="KW-1185">Reference proteome</keyword>
<dbReference type="InterPro" id="IPR001270">
    <property type="entry name" value="ClpA/B"/>
</dbReference>
<dbReference type="Proteomes" id="UP001368618">
    <property type="component" value="Chromosome"/>
</dbReference>
<dbReference type="EMBL" id="CP135137">
    <property type="protein sequence ID" value="WWR11382.1"/>
    <property type="molecule type" value="Genomic_DNA"/>
</dbReference>
<comment type="catalytic activity">
    <reaction evidence="10 11">
        <text>DNA(n) + a 2'-deoxyribonucleoside 5'-triphosphate = DNA(n+1) + diphosphate</text>
        <dbReference type="Rhea" id="RHEA:22508"/>
        <dbReference type="Rhea" id="RHEA-COMP:17339"/>
        <dbReference type="Rhea" id="RHEA-COMP:17340"/>
        <dbReference type="ChEBI" id="CHEBI:33019"/>
        <dbReference type="ChEBI" id="CHEBI:61560"/>
        <dbReference type="ChEBI" id="CHEBI:173112"/>
        <dbReference type="EC" id="2.7.7.7"/>
    </reaction>
</comment>
<evidence type="ECO:0000256" key="7">
    <source>
        <dbReference type="ARBA" id="ARBA00022833"/>
    </source>
</evidence>
<evidence type="ECO:0000256" key="9">
    <source>
        <dbReference type="ARBA" id="ARBA00022932"/>
    </source>
</evidence>
<protein>
    <recommendedName>
        <fullName evidence="11">DNA polymerase III subunit gamma/tau</fullName>
        <ecNumber evidence="11">2.7.7.7</ecNumber>
    </recommendedName>
</protein>
<dbReference type="InterPro" id="IPR027417">
    <property type="entry name" value="P-loop_NTPase"/>
</dbReference>
<evidence type="ECO:0000256" key="5">
    <source>
        <dbReference type="ARBA" id="ARBA00022723"/>
    </source>
</evidence>
<dbReference type="InterPro" id="IPR008921">
    <property type="entry name" value="DNA_pol3_clamp-load_cplx_C"/>
</dbReference>
<dbReference type="SUPFAM" id="SSF48019">
    <property type="entry name" value="post-AAA+ oligomerization domain-like"/>
    <property type="match status" value="1"/>
</dbReference>
<dbReference type="InterPro" id="IPR012763">
    <property type="entry name" value="DNA_pol_III_sug/sutau_N"/>
</dbReference>
<evidence type="ECO:0000256" key="2">
    <source>
        <dbReference type="ARBA" id="ARBA00022679"/>
    </source>
</evidence>
<evidence type="ECO:0000256" key="6">
    <source>
        <dbReference type="ARBA" id="ARBA00022741"/>
    </source>
</evidence>
<dbReference type="InterPro" id="IPR003593">
    <property type="entry name" value="AAA+_ATPase"/>
</dbReference>
<keyword evidence="4 11" id="KW-0235">DNA replication</keyword>
<feature type="domain" description="AAA+ ATPase" evidence="12">
    <location>
        <begin position="37"/>
        <end position="179"/>
    </location>
</feature>
<dbReference type="GO" id="GO:0003887">
    <property type="term" value="F:DNA-directed DNA polymerase activity"/>
    <property type="evidence" value="ECO:0007669"/>
    <property type="project" value="UniProtKB-EC"/>
</dbReference>
<dbReference type="NCBIfam" id="TIGR02397">
    <property type="entry name" value="dnaX_nterm"/>
    <property type="match status" value="1"/>
</dbReference>
<keyword evidence="8 11" id="KW-0067">ATP-binding</keyword>
<dbReference type="Gene3D" id="1.10.8.60">
    <property type="match status" value="1"/>
</dbReference>
<dbReference type="Pfam" id="PF12169">
    <property type="entry name" value="DNA_pol3_gamma3"/>
    <property type="match status" value="1"/>
</dbReference>
<keyword evidence="6 11" id="KW-0547">Nucleotide-binding</keyword>
<evidence type="ECO:0000256" key="1">
    <source>
        <dbReference type="ARBA" id="ARBA00006360"/>
    </source>
</evidence>
<organism evidence="13 14">
    <name type="scientific">Candidatus Legionella polyplacis</name>
    <dbReference type="NCBI Taxonomy" id="2005262"/>
    <lineage>
        <taxon>Bacteria</taxon>
        <taxon>Pseudomonadati</taxon>
        <taxon>Pseudomonadota</taxon>
        <taxon>Gammaproteobacteria</taxon>
        <taxon>Legionellales</taxon>
        <taxon>Legionellaceae</taxon>
        <taxon>Legionella</taxon>
    </lineage>
</organism>
<dbReference type="EC" id="2.7.7.7" evidence="11"/>
<dbReference type="Gene3D" id="1.20.272.10">
    <property type="match status" value="1"/>
</dbReference>
<evidence type="ECO:0000256" key="3">
    <source>
        <dbReference type="ARBA" id="ARBA00022695"/>
    </source>
</evidence>
<comment type="subunit">
    <text evidence="11">DNA polymerase III contains a core (composed of alpha, epsilon and theta chains) that associates with a tau subunit. This core dimerizes to form the POLIII' complex. PolIII' associates with the gamma complex (composed of gamma, delta, delta', psi and chi chains) and with the beta chain to form the complete DNA polymerase III complex.</text>
</comment>
<gene>
    <name evidence="11 13" type="primary">dnaX</name>
    <name evidence="13" type="ORF">RQL39_01640</name>
</gene>
<dbReference type="InterPro" id="IPR050238">
    <property type="entry name" value="DNA_Rep/Repair_Clamp_Loader"/>
</dbReference>
<keyword evidence="9 11" id="KW-0239">DNA-directed DNA polymerase</keyword>
<keyword evidence="5" id="KW-0479">Metal-binding</keyword>
<dbReference type="PANTHER" id="PTHR11669:SF0">
    <property type="entry name" value="PROTEIN STICHEL-LIKE 2"/>
    <property type="match status" value="1"/>
</dbReference>
<dbReference type="Gene3D" id="3.40.50.300">
    <property type="entry name" value="P-loop containing nucleotide triphosphate hydrolases"/>
    <property type="match status" value="1"/>
</dbReference>
<evidence type="ECO:0000256" key="4">
    <source>
        <dbReference type="ARBA" id="ARBA00022705"/>
    </source>
</evidence>
<evidence type="ECO:0000256" key="11">
    <source>
        <dbReference type="RuleBase" id="RU364063"/>
    </source>
</evidence>
<dbReference type="SMART" id="SM00382">
    <property type="entry name" value="AAA"/>
    <property type="match status" value="1"/>
</dbReference>
<sequence>MNYITLALKWRPRSFSELKGQESTVRILCNSILHNRVHHSYIFSGERGIGKTSIARIFSKSLNCEKGITINPCQECDICKNIDNGCFIDLIEIDGASKTKIEDIKDILEDVYCLPCQGRFRIYLIDEVHMLSQHSFNALLKILEEPPSHVKFLLATTNLQKIPCTILSRCLHFELQLFSVESIKEHLKFIMKKENFSYEEKALWFLAKLSKGSMRDALNLLDKSINISNTNYLNLNNIKYFVKIDEKNYALKILECLANNEVKSLILIVNDAIKNNSCYSSILEKILIYLHKITILQFFPRWECIQNYHLSFNKSIQLIANKIPSQYIQLLYRICLKHYKDIDFAPIPSMGFEMIIFRMLNIQQKFIKEN</sequence>
<keyword evidence="7" id="KW-0862">Zinc</keyword>